<dbReference type="EMBL" id="BSEO01000001">
    <property type="protein sequence ID" value="GLJ79018.1"/>
    <property type="molecule type" value="Genomic_DNA"/>
</dbReference>
<reference evidence="2" key="2">
    <citation type="submission" date="2023-01" db="EMBL/GenBank/DDBJ databases">
        <authorList>
            <person name="Sun Q."/>
            <person name="Evtushenko L."/>
        </authorList>
    </citation>
    <scope>NUCLEOTIDE SEQUENCE</scope>
    <source>
        <strain evidence="2">VKM Ac-1447</strain>
    </source>
</reference>
<gene>
    <name evidence="2" type="ORF">GCM10017586_07000</name>
</gene>
<organism evidence="2 3">
    <name type="scientific">Microbacterium imperiale</name>
    <dbReference type="NCBI Taxonomy" id="33884"/>
    <lineage>
        <taxon>Bacteria</taxon>
        <taxon>Bacillati</taxon>
        <taxon>Actinomycetota</taxon>
        <taxon>Actinomycetes</taxon>
        <taxon>Micrococcales</taxon>
        <taxon>Microbacteriaceae</taxon>
        <taxon>Microbacterium</taxon>
    </lineage>
</organism>
<feature type="region of interest" description="Disordered" evidence="1">
    <location>
        <begin position="1"/>
        <end position="59"/>
    </location>
</feature>
<keyword evidence="3" id="KW-1185">Reference proteome</keyword>
<accession>A0A9W6M214</accession>
<comment type="caution">
    <text evidence="2">The sequence shown here is derived from an EMBL/GenBank/DDBJ whole genome shotgun (WGS) entry which is preliminary data.</text>
</comment>
<dbReference type="Proteomes" id="UP001142317">
    <property type="component" value="Unassembled WGS sequence"/>
</dbReference>
<evidence type="ECO:0000313" key="3">
    <source>
        <dbReference type="Proteomes" id="UP001142317"/>
    </source>
</evidence>
<sequence>MAAWVDGAKVDGGGIVTGQGPASTATEPRGQRATGQGPARQSFRHPEASVSHPTHYGIESDPTFDPRILLNGSPVVAVAGARRVTRKDFTDRLGLPESASNAQFLAALDARLGRSAQSAPSPSADEQLYARVTGRALDREGAAPALSEESLWDRLFEKTGA</sequence>
<evidence type="ECO:0000256" key="1">
    <source>
        <dbReference type="SAM" id="MobiDB-lite"/>
    </source>
</evidence>
<evidence type="ECO:0000313" key="2">
    <source>
        <dbReference type="EMBL" id="GLJ79018.1"/>
    </source>
</evidence>
<dbReference type="AlphaFoldDB" id="A0A9W6M214"/>
<name>A0A9W6M214_9MICO</name>
<protein>
    <submittedName>
        <fullName evidence="2">Uncharacterized protein</fullName>
    </submittedName>
</protein>
<proteinExistence type="predicted"/>
<reference evidence="2" key="1">
    <citation type="journal article" date="2014" name="Int. J. Syst. Evol. Microbiol.">
        <title>Complete genome sequence of Corynebacterium casei LMG S-19264T (=DSM 44701T), isolated from a smear-ripened cheese.</title>
        <authorList>
            <consortium name="US DOE Joint Genome Institute (JGI-PGF)"/>
            <person name="Walter F."/>
            <person name="Albersmeier A."/>
            <person name="Kalinowski J."/>
            <person name="Ruckert C."/>
        </authorList>
    </citation>
    <scope>NUCLEOTIDE SEQUENCE</scope>
    <source>
        <strain evidence="2">VKM Ac-1447</strain>
    </source>
</reference>